<dbReference type="EMBL" id="KB097694">
    <property type="protein sequence ID" value="ESN91836.1"/>
    <property type="molecule type" value="Genomic_DNA"/>
</dbReference>
<dbReference type="RefSeq" id="XP_009030023.1">
    <property type="nucleotide sequence ID" value="XM_009031775.1"/>
</dbReference>
<dbReference type="InterPro" id="IPR051095">
    <property type="entry name" value="Dros_DevTransReg"/>
</dbReference>
<reference evidence="4" key="3">
    <citation type="submission" date="2015-06" db="UniProtKB">
        <authorList>
            <consortium name="EnsemblMetazoa"/>
        </authorList>
    </citation>
    <scope>IDENTIFICATION</scope>
</reference>
<dbReference type="InterPro" id="IPR038175">
    <property type="entry name" value="CBM21_dom_sf"/>
</dbReference>
<organism evidence="4 5">
    <name type="scientific">Helobdella robusta</name>
    <name type="common">Californian leech</name>
    <dbReference type="NCBI Taxonomy" id="6412"/>
    <lineage>
        <taxon>Eukaryota</taxon>
        <taxon>Metazoa</taxon>
        <taxon>Spiralia</taxon>
        <taxon>Lophotrochozoa</taxon>
        <taxon>Annelida</taxon>
        <taxon>Clitellata</taxon>
        <taxon>Hirudinea</taxon>
        <taxon>Rhynchobdellida</taxon>
        <taxon>Glossiphoniidae</taxon>
        <taxon>Helobdella</taxon>
    </lineage>
</organism>
<dbReference type="AlphaFoldDB" id="T1FHL2"/>
<dbReference type="EnsemblMetazoa" id="HelroT182010">
    <property type="protein sequence ID" value="HelroP182010"/>
    <property type="gene ID" value="HelroG182010"/>
</dbReference>
<name>T1FHL2_HELRO</name>
<feature type="region of interest" description="Disordered" evidence="1">
    <location>
        <begin position="97"/>
        <end position="154"/>
    </location>
</feature>
<dbReference type="CTD" id="20208311"/>
<feature type="region of interest" description="Disordered" evidence="1">
    <location>
        <begin position="649"/>
        <end position="696"/>
    </location>
</feature>
<evidence type="ECO:0000259" key="2">
    <source>
        <dbReference type="Pfam" id="PF03370"/>
    </source>
</evidence>
<dbReference type="Gene3D" id="2.60.40.2440">
    <property type="entry name" value="Carbohydrate binding type-21 domain"/>
    <property type="match status" value="1"/>
</dbReference>
<feature type="region of interest" description="Disordered" evidence="1">
    <location>
        <begin position="496"/>
        <end position="528"/>
    </location>
</feature>
<evidence type="ECO:0000256" key="1">
    <source>
        <dbReference type="SAM" id="MobiDB-lite"/>
    </source>
</evidence>
<dbReference type="Proteomes" id="UP000015101">
    <property type="component" value="Unassembled WGS sequence"/>
</dbReference>
<dbReference type="PANTHER" id="PTHR23110">
    <property type="entry name" value="BTB DOMAIN TRANSCRIPTION FACTOR"/>
    <property type="match status" value="1"/>
</dbReference>
<reference evidence="5" key="1">
    <citation type="submission" date="2012-12" db="EMBL/GenBank/DDBJ databases">
        <authorList>
            <person name="Hellsten U."/>
            <person name="Grimwood J."/>
            <person name="Chapman J.A."/>
            <person name="Shapiro H."/>
            <person name="Aerts A."/>
            <person name="Otillar R.P."/>
            <person name="Terry A.Y."/>
            <person name="Boore J.L."/>
            <person name="Simakov O."/>
            <person name="Marletaz F."/>
            <person name="Cho S.-J."/>
            <person name="Edsinger-Gonzales E."/>
            <person name="Havlak P."/>
            <person name="Kuo D.-H."/>
            <person name="Larsson T."/>
            <person name="Lv J."/>
            <person name="Arendt D."/>
            <person name="Savage R."/>
            <person name="Osoegawa K."/>
            <person name="de Jong P."/>
            <person name="Lindberg D.R."/>
            <person name="Seaver E.C."/>
            <person name="Weisblat D.A."/>
            <person name="Putnam N.H."/>
            <person name="Grigoriev I.V."/>
            <person name="Rokhsar D.S."/>
        </authorList>
    </citation>
    <scope>NUCLEOTIDE SEQUENCE</scope>
</reference>
<proteinExistence type="predicted"/>
<feature type="region of interest" description="Disordered" evidence="1">
    <location>
        <begin position="829"/>
        <end position="942"/>
    </location>
</feature>
<sequence>MVSCRVLAGVDDDNSAPKKSVKMLSTERVSNGLKELILNKEMYTKKLLLLCSDVEADDDDDGTISYQKHCRGLPQLPLHCNSNNMINNNISNNNNIKNNNNSINKNNSNISNSNNIKNNNNNSINKNNSNISNSNNIKNNNNNSINKNSNISNSNNKGITVFLSSPSTMTTPTTTNTLLLTSLASTTTTPLPNPPPTYPPLAYPPLTPIKSILKKTLKNKNLNCQHPISSCSTDSYLLRPKTSRGTRCEKGLGKKVSFDEKICWLNEQNSTSLYLNSLWENERESIQQTARNYVNPANCQTNTQNLWRPNLTNSDSIKETVATSSEKKDSNLLPNVCGKENSIFSKVSNAVACLNGLNNSEPSNKIASQLYKDDEDDYEKSYLQLETSFWRKQHLQHSQQHLQQQILNHSQTDSNSIQEENIHCTLASNLKQDQVKEKFLYLPDLAQEQQQHFHQKIKHDPQQSQREKKSILEMNENRRYRQALNEKLKIQLDRIAQRKQAEQHRQQQHRQQYQYRQQQQQQQQHHFQQHSFLPNIPHYNQQQKTKPIASKSTRLPRLSRATNETNFIQTSTNTAASRLMQVKNQHSLTTTTTNKANSAITLVSSSTSTTNLFHDEQLQHVLQHKTHQPSQQTSSFQQRQLQLQPFQSYDNHHQPASSSTRHTSSSSSSSFSPLSNSSPSFAITNNQRQQQQRTRQLLQSELQNRHRPPQQHQRHQRSRQITFFADFIQPVIKNSKLIDKIKRQHIALEYCNVIESHSKQTWILFGIILVQNLICDRKVFVRYSTDSWTTYRDLTAVLAEQLTPLIDAYTFGVGVTLGELVGGNKILRNESVGADDDDDDDEKHVGGNDDDDDVSYASEDIKGNVVEDINNHNNNNDNNNDNDASGKYAGNVGIEGETPNASNIAHISFKNNNNNNNDDDGFSHFDSKSSEPGNDEDASDNGSNARIELALCVRSNGASQYVRLSVRKARGKMIRE</sequence>
<gene>
    <name evidence="4" type="primary">20208311</name>
    <name evidence="3" type="ORF">HELRODRAFT_182010</name>
</gene>
<reference evidence="3 5" key="2">
    <citation type="journal article" date="2013" name="Nature">
        <title>Insights into bilaterian evolution from three spiralian genomes.</title>
        <authorList>
            <person name="Simakov O."/>
            <person name="Marletaz F."/>
            <person name="Cho S.J."/>
            <person name="Edsinger-Gonzales E."/>
            <person name="Havlak P."/>
            <person name="Hellsten U."/>
            <person name="Kuo D.H."/>
            <person name="Larsson T."/>
            <person name="Lv J."/>
            <person name="Arendt D."/>
            <person name="Savage R."/>
            <person name="Osoegawa K."/>
            <person name="de Jong P."/>
            <person name="Grimwood J."/>
            <person name="Chapman J.A."/>
            <person name="Shapiro H."/>
            <person name="Aerts A."/>
            <person name="Otillar R.P."/>
            <person name="Terry A.Y."/>
            <person name="Boore J.L."/>
            <person name="Grigoriev I.V."/>
            <person name="Lindberg D.R."/>
            <person name="Seaver E.C."/>
            <person name="Weisblat D.A."/>
            <person name="Putnam N.H."/>
            <person name="Rokhsar D.S."/>
        </authorList>
    </citation>
    <scope>NUCLEOTIDE SEQUENCE</scope>
</reference>
<dbReference type="EMBL" id="AMQM01007920">
    <property type="status" value="NOT_ANNOTATED_CDS"/>
    <property type="molecule type" value="Genomic_DNA"/>
</dbReference>
<dbReference type="PANTHER" id="PTHR23110:SF109">
    <property type="entry name" value="FI07618P-RELATED"/>
    <property type="match status" value="1"/>
</dbReference>
<dbReference type="Pfam" id="PF03370">
    <property type="entry name" value="CBM_21"/>
    <property type="match status" value="1"/>
</dbReference>
<evidence type="ECO:0000313" key="5">
    <source>
        <dbReference type="Proteomes" id="UP000015101"/>
    </source>
</evidence>
<feature type="compositionally biased region" description="Polar residues" evidence="1">
    <location>
        <begin position="560"/>
        <end position="569"/>
    </location>
</feature>
<evidence type="ECO:0000313" key="4">
    <source>
        <dbReference type="EnsemblMetazoa" id="HelroP182010"/>
    </source>
</evidence>
<feature type="compositionally biased region" description="Basic and acidic residues" evidence="1">
    <location>
        <begin position="496"/>
        <end position="505"/>
    </location>
</feature>
<feature type="region of interest" description="Disordered" evidence="1">
    <location>
        <begin position="542"/>
        <end position="569"/>
    </location>
</feature>
<dbReference type="KEGG" id="hro:HELRODRAFT_182010"/>
<accession>T1FHL2</accession>
<protein>
    <recommendedName>
        <fullName evidence="2">CBM21 domain-containing protein</fullName>
    </recommendedName>
</protein>
<dbReference type="HOGENOM" id="CLU_304466_0_0_1"/>
<feature type="compositionally biased region" description="Low complexity" evidence="1">
    <location>
        <begin position="509"/>
        <end position="528"/>
    </location>
</feature>
<dbReference type="GeneID" id="20208311"/>
<dbReference type="OrthoDB" id="1881at2759"/>
<keyword evidence="5" id="KW-1185">Reference proteome</keyword>
<feature type="compositionally biased region" description="Polar residues" evidence="1">
    <location>
        <begin position="542"/>
        <end position="553"/>
    </location>
</feature>
<dbReference type="InterPro" id="IPR005036">
    <property type="entry name" value="CBM21_dom"/>
</dbReference>
<feature type="domain" description="CBM21" evidence="2">
    <location>
        <begin position="742"/>
        <end position="802"/>
    </location>
</feature>
<dbReference type="STRING" id="6412.T1FHL2"/>
<dbReference type="InParanoid" id="T1FHL2"/>
<evidence type="ECO:0000313" key="3">
    <source>
        <dbReference type="EMBL" id="ESN91836.1"/>
    </source>
</evidence>
<feature type="compositionally biased region" description="Low complexity" evidence="1">
    <location>
        <begin position="871"/>
        <end position="883"/>
    </location>
</feature>
<feature type="compositionally biased region" description="Low complexity" evidence="1">
    <location>
        <begin position="657"/>
        <end position="696"/>
    </location>
</feature>